<gene>
    <name evidence="17" type="primary">queH</name>
    <name evidence="19" type="ORF">C5N92_05915</name>
</gene>
<dbReference type="UniPathway" id="UPA00392"/>
<evidence type="ECO:0000256" key="10">
    <source>
        <dbReference type="ARBA" id="ARBA00023002"/>
    </source>
</evidence>
<keyword evidence="6 17" id="KW-0004">4Fe-4S</keyword>
<evidence type="ECO:0000256" key="4">
    <source>
        <dbReference type="ARBA" id="ARBA00012622"/>
    </source>
</evidence>
<evidence type="ECO:0000256" key="13">
    <source>
        <dbReference type="ARBA" id="ARBA00023157"/>
    </source>
</evidence>
<proteinExistence type="inferred from homology"/>
<evidence type="ECO:0000256" key="14">
    <source>
        <dbReference type="ARBA" id="ARBA00023284"/>
    </source>
</evidence>
<evidence type="ECO:0000256" key="5">
    <source>
        <dbReference type="ARBA" id="ARBA00016895"/>
    </source>
</evidence>
<dbReference type="EC" id="1.17.99.6" evidence="4 17"/>
<dbReference type="GO" id="GO:0008616">
    <property type="term" value="P:tRNA queuosine(34) biosynthetic process"/>
    <property type="evidence" value="ECO:0007669"/>
    <property type="project" value="UniProtKB-UniRule"/>
</dbReference>
<evidence type="ECO:0000256" key="6">
    <source>
        <dbReference type="ARBA" id="ARBA00022485"/>
    </source>
</evidence>
<reference evidence="20" key="1">
    <citation type="submission" date="2018-02" db="EMBL/GenBank/DDBJ databases">
        <title>Glaesserella australis sp. nov., isolated from the lungs of pigs.</title>
        <authorList>
            <person name="Turni C."/>
            <person name="Christensen H."/>
        </authorList>
    </citation>
    <scope>NUCLEOTIDE SEQUENCE [LARGE SCALE GENOMIC DNA]</scope>
    <source>
        <strain evidence="20">HS4635</strain>
    </source>
</reference>
<keyword evidence="9 17" id="KW-0671">Queuosine biosynthesis</keyword>
<sequence>MTEQTQQPKDHIESVRARRRAQNQKKDPNAPFVREKLELPNGHNKLLLHSCCAPCSGEVMEAIHASGIEFAIYFYNPNIHPLKEYLLRKEENIRFAEKHGIPFIDVDDDYENDRKEWFKKAEGMEWEPERGIRCTMCFDMRFEKTAKYAHDNGYPVFTSCLGISRWKDMNQINSCGHRAAAAYDDVVYWDYNWRKNGGSQRMIEISKRERFYQQEYCGCVYSLRDSNKWRLETGRQRIEIGKLYYSPD</sequence>
<name>A0A328BXK6_9PAST</name>
<comment type="similarity">
    <text evidence="3 17">Belongs to the QueH family.</text>
</comment>
<evidence type="ECO:0000256" key="12">
    <source>
        <dbReference type="ARBA" id="ARBA00023014"/>
    </source>
</evidence>
<feature type="binding site" evidence="17">
    <location>
        <position position="52"/>
    </location>
    <ligand>
        <name>[4Fe-4S] cluster</name>
        <dbReference type="ChEBI" id="CHEBI:49883"/>
    </ligand>
</feature>
<keyword evidence="12 17" id="KW-0411">Iron-sulfur</keyword>
<evidence type="ECO:0000256" key="18">
    <source>
        <dbReference type="SAM" id="MobiDB-lite"/>
    </source>
</evidence>
<comment type="pathway">
    <text evidence="2 17">tRNA modification; tRNA-queuosine biosynthesis.</text>
</comment>
<evidence type="ECO:0000256" key="8">
    <source>
        <dbReference type="ARBA" id="ARBA00022723"/>
    </source>
</evidence>
<accession>A0A328BXK6</accession>
<dbReference type="GO" id="GO:0052693">
    <property type="term" value="F:epoxyqueuosine reductase activity"/>
    <property type="evidence" value="ECO:0007669"/>
    <property type="project" value="UniProtKB-UniRule"/>
</dbReference>
<keyword evidence="20" id="KW-1185">Reference proteome</keyword>
<dbReference type="PANTHER" id="PTHR36701">
    <property type="entry name" value="EPOXYQUEUOSINE REDUCTASE QUEH"/>
    <property type="match status" value="1"/>
</dbReference>
<comment type="caution">
    <text evidence="19">The sequence shown here is derived from an EMBL/GenBank/DDBJ whole genome shotgun (WGS) entry which is preliminary data.</text>
</comment>
<evidence type="ECO:0000256" key="2">
    <source>
        <dbReference type="ARBA" id="ARBA00004691"/>
    </source>
</evidence>
<keyword evidence="14 17" id="KW-0676">Redox-active center</keyword>
<feature type="binding site" evidence="17">
    <location>
        <position position="51"/>
    </location>
    <ligand>
        <name>[4Fe-4S] cluster</name>
        <dbReference type="ChEBI" id="CHEBI:49883"/>
    </ligand>
</feature>
<evidence type="ECO:0000313" key="19">
    <source>
        <dbReference type="EMBL" id="RAL18829.1"/>
    </source>
</evidence>
<dbReference type="AlphaFoldDB" id="A0A328BXK6"/>
<feature type="disulfide bond" description="Redox-active" evidence="17">
    <location>
        <begin position="217"/>
        <end position="219"/>
    </location>
</feature>
<keyword evidence="8 17" id="KW-0479">Metal-binding</keyword>
<keyword evidence="7 17" id="KW-0819">tRNA processing</keyword>
<dbReference type="RefSeq" id="WP_111750084.1">
    <property type="nucleotide sequence ID" value="NZ_PTPX01000013.1"/>
</dbReference>
<evidence type="ECO:0000256" key="17">
    <source>
        <dbReference type="HAMAP-Rule" id="MF_02089"/>
    </source>
</evidence>
<dbReference type="Proteomes" id="UP000248689">
    <property type="component" value="Unassembled WGS sequence"/>
</dbReference>
<feature type="binding site" evidence="17">
    <location>
        <position position="137"/>
    </location>
    <ligand>
        <name>[4Fe-4S] cluster</name>
        <dbReference type="ChEBI" id="CHEBI:49883"/>
    </ligand>
</feature>
<feature type="region of interest" description="Disordered" evidence="18">
    <location>
        <begin position="1"/>
        <end position="31"/>
    </location>
</feature>
<evidence type="ECO:0000256" key="15">
    <source>
        <dbReference type="ARBA" id="ARBA00031446"/>
    </source>
</evidence>
<keyword evidence="10 17" id="KW-0560">Oxidoreductase</keyword>
<evidence type="ECO:0000256" key="11">
    <source>
        <dbReference type="ARBA" id="ARBA00023004"/>
    </source>
</evidence>
<dbReference type="InterPro" id="IPR003828">
    <property type="entry name" value="QueH"/>
</dbReference>
<dbReference type="EMBL" id="PTPX01000013">
    <property type="protein sequence ID" value="RAL18829.1"/>
    <property type="molecule type" value="Genomic_DNA"/>
</dbReference>
<keyword evidence="13 17" id="KW-1015">Disulfide bond</keyword>
<protein>
    <recommendedName>
        <fullName evidence="5 17">Epoxyqueuosine reductase QueH</fullName>
        <ecNumber evidence="4 17">1.17.99.6</ecNumber>
    </recommendedName>
    <alternativeName>
        <fullName evidence="15 17">Queuosine biosynthesis protein QueH</fullName>
    </alternativeName>
</protein>
<keyword evidence="11 17" id="KW-0408">Iron</keyword>
<comment type="catalytic activity">
    <reaction evidence="16 17">
        <text>epoxyqueuosine(34) in tRNA + AH2 = queuosine(34) in tRNA + A + H2O</text>
        <dbReference type="Rhea" id="RHEA:32159"/>
        <dbReference type="Rhea" id="RHEA-COMP:18571"/>
        <dbReference type="Rhea" id="RHEA-COMP:18582"/>
        <dbReference type="ChEBI" id="CHEBI:13193"/>
        <dbReference type="ChEBI" id="CHEBI:15377"/>
        <dbReference type="ChEBI" id="CHEBI:17499"/>
        <dbReference type="ChEBI" id="CHEBI:194431"/>
        <dbReference type="ChEBI" id="CHEBI:194443"/>
        <dbReference type="EC" id="1.17.99.6"/>
    </reaction>
</comment>
<dbReference type="OrthoDB" id="9801033at2"/>
<dbReference type="GO" id="GO:0051539">
    <property type="term" value="F:4 iron, 4 sulfur cluster binding"/>
    <property type="evidence" value="ECO:0007669"/>
    <property type="project" value="UniProtKB-UniRule"/>
</dbReference>
<dbReference type="HAMAP" id="MF_02089">
    <property type="entry name" value="QueH"/>
    <property type="match status" value="1"/>
</dbReference>
<evidence type="ECO:0000256" key="9">
    <source>
        <dbReference type="ARBA" id="ARBA00022785"/>
    </source>
</evidence>
<evidence type="ECO:0000313" key="20">
    <source>
        <dbReference type="Proteomes" id="UP000248689"/>
    </source>
</evidence>
<dbReference type="GO" id="GO:0046872">
    <property type="term" value="F:metal ion binding"/>
    <property type="evidence" value="ECO:0007669"/>
    <property type="project" value="UniProtKB-KW"/>
</dbReference>
<dbReference type="PANTHER" id="PTHR36701:SF1">
    <property type="entry name" value="EPOXYQUEUOSINE REDUCTASE QUEH"/>
    <property type="match status" value="1"/>
</dbReference>
<evidence type="ECO:0000256" key="7">
    <source>
        <dbReference type="ARBA" id="ARBA00022694"/>
    </source>
</evidence>
<evidence type="ECO:0000256" key="1">
    <source>
        <dbReference type="ARBA" id="ARBA00002268"/>
    </source>
</evidence>
<dbReference type="Pfam" id="PF02677">
    <property type="entry name" value="QueH"/>
    <property type="match status" value="1"/>
</dbReference>
<feature type="binding site" evidence="17">
    <location>
        <position position="134"/>
    </location>
    <ligand>
        <name>[4Fe-4S] cluster</name>
        <dbReference type="ChEBI" id="CHEBI:49883"/>
    </ligand>
</feature>
<evidence type="ECO:0000256" key="3">
    <source>
        <dbReference type="ARBA" id="ARBA00008207"/>
    </source>
</evidence>
<evidence type="ECO:0000256" key="16">
    <source>
        <dbReference type="ARBA" id="ARBA00047415"/>
    </source>
</evidence>
<comment type="function">
    <text evidence="1 17">Catalyzes the conversion of epoxyqueuosine (oQ) to queuosine (Q), which is a hypermodified base found in the wobble positions of tRNA(Asp), tRNA(Asn), tRNA(His) and tRNA(Tyr).</text>
</comment>
<organism evidence="19 20">
    <name type="scientific">Glaesserella australis</name>
    <dbReference type="NCBI Taxonomy" id="2094024"/>
    <lineage>
        <taxon>Bacteria</taxon>
        <taxon>Pseudomonadati</taxon>
        <taxon>Pseudomonadota</taxon>
        <taxon>Gammaproteobacteria</taxon>
        <taxon>Pasteurellales</taxon>
        <taxon>Pasteurellaceae</taxon>
        <taxon>Glaesserella</taxon>
    </lineage>
</organism>